<organism evidence="1">
    <name type="scientific">hydrothermal vent metagenome</name>
    <dbReference type="NCBI Taxonomy" id="652676"/>
    <lineage>
        <taxon>unclassified sequences</taxon>
        <taxon>metagenomes</taxon>
        <taxon>ecological metagenomes</taxon>
    </lineage>
</organism>
<dbReference type="EMBL" id="UOEY01000006">
    <property type="protein sequence ID" value="VAW34417.1"/>
    <property type="molecule type" value="Genomic_DNA"/>
</dbReference>
<dbReference type="Pfam" id="PF05494">
    <property type="entry name" value="MlaC"/>
    <property type="match status" value="1"/>
</dbReference>
<protein>
    <submittedName>
        <fullName evidence="1">Phospholipid ABC transporter shuttle protein MlaC</fullName>
    </submittedName>
</protein>
<dbReference type="PANTHER" id="PTHR36573">
    <property type="entry name" value="INTERMEMBRANE PHOSPHOLIPID TRANSPORT SYSTEM BINDING PROTEIN MLAC"/>
    <property type="match status" value="1"/>
</dbReference>
<dbReference type="CDD" id="cd00084">
    <property type="entry name" value="HMG-box_SF"/>
    <property type="match status" value="1"/>
</dbReference>
<name>A0A3B0V8H6_9ZZZZ</name>
<dbReference type="Gene3D" id="3.10.450.710">
    <property type="entry name" value="Tgt2/MlaC"/>
    <property type="match status" value="1"/>
</dbReference>
<dbReference type="InterPro" id="IPR036910">
    <property type="entry name" value="HMG_box_dom_sf"/>
</dbReference>
<sequence>MYRTRFIAVIFLSLLYLGLSSAGVAGAATQTRPDPMEQLRPFVNEIVGILTDKDLAGKANCRKRRQRVMAAAHERFDFKEMSKRVLGREWRKLSPQQKEHFVTLFTKLLEHAYIGKIEDYSKQTVEFKRQRIRGNRAEVQTVLKEKNVTIPVSYIMILENGNQWMVYDIIVEGVSLVRNYMEQFREIVRQGGYSELIKLLENKIDTLEHDLSKTCPIDLPRKAAP</sequence>
<accession>A0A3B0V8H6</accession>
<dbReference type="SUPFAM" id="SSF47095">
    <property type="entry name" value="HMG-box"/>
    <property type="match status" value="1"/>
</dbReference>
<dbReference type="PANTHER" id="PTHR36573:SF1">
    <property type="entry name" value="INTERMEMBRANE PHOSPHOLIPID TRANSPORT SYSTEM BINDING PROTEIN MLAC"/>
    <property type="match status" value="1"/>
</dbReference>
<dbReference type="InterPro" id="IPR008869">
    <property type="entry name" value="MlaC/ttg2D"/>
</dbReference>
<evidence type="ECO:0000313" key="1">
    <source>
        <dbReference type="EMBL" id="VAW34417.1"/>
    </source>
</evidence>
<gene>
    <name evidence="1" type="ORF">MNBD_DELTA04-1252</name>
</gene>
<dbReference type="InterPro" id="IPR042245">
    <property type="entry name" value="Tgt2/MlaC_sf"/>
</dbReference>
<reference evidence="1" key="1">
    <citation type="submission" date="2018-06" db="EMBL/GenBank/DDBJ databases">
        <authorList>
            <person name="Zhirakovskaya E."/>
        </authorList>
    </citation>
    <scope>NUCLEOTIDE SEQUENCE</scope>
</reference>
<proteinExistence type="predicted"/>
<dbReference type="AlphaFoldDB" id="A0A3B0V8H6"/>
<dbReference type="PIRSF" id="PIRSF004649">
    <property type="entry name" value="MlaC"/>
    <property type="match status" value="1"/>
</dbReference>